<keyword evidence="6 9" id="KW-0378">Hydrolase</keyword>
<reference evidence="12 13" key="1">
    <citation type="journal article" date="2015" name="Genome Biol. Evol.">
        <title>Phylogenomic analyses indicate that early fungi evolved digesting cell walls of algal ancestors of land plants.</title>
        <authorList>
            <person name="Chang Y."/>
            <person name="Wang S."/>
            <person name="Sekimoto S."/>
            <person name="Aerts A.L."/>
            <person name="Choi C."/>
            <person name="Clum A."/>
            <person name="LaButti K.M."/>
            <person name="Lindquist E.A."/>
            <person name="Yee Ngan C."/>
            <person name="Ohm R.A."/>
            <person name="Salamov A.A."/>
            <person name="Grigoriev I.V."/>
            <person name="Spatafora J.W."/>
            <person name="Berbee M.L."/>
        </authorList>
    </citation>
    <scope>NUCLEOTIDE SEQUENCE [LARGE SCALE GENOMIC DNA]</scope>
    <source>
        <strain evidence="12 13">NRRL 1564</strain>
    </source>
</reference>
<dbReference type="EMBL" id="KZ303494">
    <property type="protein sequence ID" value="PIA17572.1"/>
    <property type="molecule type" value="Genomic_DNA"/>
</dbReference>
<dbReference type="InterPro" id="IPR000209">
    <property type="entry name" value="Peptidase_S8/S53_dom"/>
</dbReference>
<dbReference type="InterPro" id="IPR015500">
    <property type="entry name" value="Peptidase_S8_subtilisin-rel"/>
</dbReference>
<dbReference type="PROSITE" id="PS00137">
    <property type="entry name" value="SUBTILASE_HIS"/>
    <property type="match status" value="1"/>
</dbReference>
<dbReference type="InterPro" id="IPR003137">
    <property type="entry name" value="PA_domain"/>
</dbReference>
<accession>A0A2G5BF07</accession>
<feature type="domain" description="Peptidase S8/S53" evidence="10">
    <location>
        <begin position="64"/>
        <end position="477"/>
    </location>
</feature>
<dbReference type="GO" id="GO:0004252">
    <property type="term" value="F:serine-type endopeptidase activity"/>
    <property type="evidence" value="ECO:0007669"/>
    <property type="project" value="UniProtKB-UniRule"/>
</dbReference>
<evidence type="ECO:0000256" key="3">
    <source>
        <dbReference type="ARBA" id="ARBA00022525"/>
    </source>
</evidence>
<dbReference type="InterPro" id="IPR046450">
    <property type="entry name" value="PA_dom_sf"/>
</dbReference>
<keyword evidence="13" id="KW-1185">Reference proteome</keyword>
<evidence type="ECO:0000256" key="1">
    <source>
        <dbReference type="ARBA" id="ARBA00011073"/>
    </source>
</evidence>
<feature type="non-terminal residue" evidence="12">
    <location>
        <position position="515"/>
    </location>
</feature>
<evidence type="ECO:0000313" key="13">
    <source>
        <dbReference type="Proteomes" id="UP000242474"/>
    </source>
</evidence>
<organism evidence="12 13">
    <name type="scientific">Coemansia reversa (strain ATCC 12441 / NRRL 1564)</name>
    <dbReference type="NCBI Taxonomy" id="763665"/>
    <lineage>
        <taxon>Eukaryota</taxon>
        <taxon>Fungi</taxon>
        <taxon>Fungi incertae sedis</taxon>
        <taxon>Zoopagomycota</taxon>
        <taxon>Kickxellomycotina</taxon>
        <taxon>Kickxellomycetes</taxon>
        <taxon>Kickxellales</taxon>
        <taxon>Kickxellaceae</taxon>
        <taxon>Coemansia</taxon>
    </lineage>
</organism>
<evidence type="ECO:0000256" key="2">
    <source>
        <dbReference type="ARBA" id="ARBA00022512"/>
    </source>
</evidence>
<proteinExistence type="inferred from homology"/>
<dbReference type="PROSITE" id="PS51892">
    <property type="entry name" value="SUBTILASE"/>
    <property type="match status" value="1"/>
</dbReference>
<dbReference type="PANTHER" id="PTHR43806">
    <property type="entry name" value="PEPTIDASE S8"/>
    <property type="match status" value="1"/>
</dbReference>
<dbReference type="PRINTS" id="PR00723">
    <property type="entry name" value="SUBTILISIN"/>
</dbReference>
<evidence type="ECO:0000256" key="5">
    <source>
        <dbReference type="ARBA" id="ARBA00022729"/>
    </source>
</evidence>
<dbReference type="OrthoDB" id="10256524at2759"/>
<evidence type="ECO:0000256" key="9">
    <source>
        <dbReference type="PROSITE-ProRule" id="PRU01240"/>
    </source>
</evidence>
<dbReference type="InterPro" id="IPR036852">
    <property type="entry name" value="Peptidase_S8/S53_dom_sf"/>
</dbReference>
<evidence type="ECO:0000256" key="8">
    <source>
        <dbReference type="PIRSR" id="PIRSR615500-1"/>
    </source>
</evidence>
<dbReference type="InterPro" id="IPR023827">
    <property type="entry name" value="Peptidase_S8_Asp-AS"/>
</dbReference>
<evidence type="ECO:0000313" key="12">
    <source>
        <dbReference type="EMBL" id="PIA17572.1"/>
    </source>
</evidence>
<feature type="active site" description="Charge relay system" evidence="8 9">
    <location>
        <position position="438"/>
    </location>
</feature>
<keyword evidence="2" id="KW-0134">Cell wall</keyword>
<comment type="similarity">
    <text evidence="1 9">Belongs to the peptidase S8 family.</text>
</comment>
<dbReference type="SUPFAM" id="SSF52743">
    <property type="entry name" value="Subtilisin-like"/>
    <property type="match status" value="1"/>
</dbReference>
<feature type="domain" description="PA" evidence="11">
    <location>
        <begin position="284"/>
        <end position="366"/>
    </location>
</feature>
<dbReference type="Gene3D" id="3.50.30.30">
    <property type="match status" value="1"/>
</dbReference>
<evidence type="ECO:0000256" key="7">
    <source>
        <dbReference type="ARBA" id="ARBA00022825"/>
    </source>
</evidence>
<evidence type="ECO:0000256" key="4">
    <source>
        <dbReference type="ARBA" id="ARBA00022670"/>
    </source>
</evidence>
<dbReference type="SUPFAM" id="SSF52025">
    <property type="entry name" value="PA domain"/>
    <property type="match status" value="1"/>
</dbReference>
<dbReference type="PANTHER" id="PTHR43806:SF66">
    <property type="entry name" value="SERIN ENDOPEPTIDASE"/>
    <property type="match status" value="1"/>
</dbReference>
<dbReference type="Pfam" id="PF00082">
    <property type="entry name" value="Peptidase_S8"/>
    <property type="match status" value="1"/>
</dbReference>
<keyword evidence="4 9" id="KW-0645">Protease</keyword>
<evidence type="ECO:0000259" key="11">
    <source>
        <dbReference type="Pfam" id="PF02225"/>
    </source>
</evidence>
<dbReference type="AlphaFoldDB" id="A0A2G5BF07"/>
<dbReference type="InterPro" id="IPR050131">
    <property type="entry name" value="Peptidase_S8_subtilisin-like"/>
</dbReference>
<dbReference type="Proteomes" id="UP000242474">
    <property type="component" value="Unassembled WGS sequence"/>
</dbReference>
<dbReference type="GO" id="GO:0006508">
    <property type="term" value="P:proteolysis"/>
    <property type="evidence" value="ECO:0007669"/>
    <property type="project" value="UniProtKB-KW"/>
</dbReference>
<sequence length="515" mass="54708">MAITAGDSVELSDLAGIDGVKKVYPNRIRKLTTRAGNGTGNHTFAHLHRETGLDKVVNELGLNGKGVMIGIVDSGVDYMHPNLGACWKTKGCRWQYGEDFIGDKYGVSNNFVIKPNPTPMDCDGHGTHVSGIMASTGFQVQGVAPNATYGMYRIFSCAGSNGEIITEDAIIIKAMEAAYKDGHDIISLSIGGGSWADDPTSVVASKLVANGVVVIAAAGDYGYDGLFTAQSPSLGNGVISVGSVDNWIYTSAPLLVHTKIGPYTISKIDVTTKKSIFVFKEPVPVVAPKDITGSTNCCNTIKAKLKGKLAFIPHGNCTFNEKAIAAQNAGAVGLLYYDEQHRIMPPKVNDSITIPIAMLGNDSGKLILAALSDGPVTAMVSKNYKNIINKTGGKMSIFSSYGPTPELGLVPLLSAPGGDIWSTYPRKKHNYASLSGTSMAASYVSGAAALIKQAHPQLSVDRIRELLVTSSKPIYDQKTKKRTNPYQSGAGIVNIYNAVKSRFHVDQTILSINDT</sequence>
<protein>
    <submittedName>
        <fullName evidence="12">Subtilisin-like protein</fullName>
    </submittedName>
</protein>
<evidence type="ECO:0000256" key="6">
    <source>
        <dbReference type="ARBA" id="ARBA00022801"/>
    </source>
</evidence>
<dbReference type="Gene3D" id="3.40.50.200">
    <property type="entry name" value="Peptidase S8/S53 domain"/>
    <property type="match status" value="1"/>
</dbReference>
<keyword evidence="7 9" id="KW-0720">Serine protease</keyword>
<feature type="active site" description="Charge relay system" evidence="8 9">
    <location>
        <position position="125"/>
    </location>
</feature>
<feature type="active site" description="Charge relay system" evidence="8 9">
    <location>
        <position position="73"/>
    </location>
</feature>
<dbReference type="STRING" id="763665.A0A2G5BF07"/>
<dbReference type="InterPro" id="IPR022398">
    <property type="entry name" value="Peptidase_S8_His-AS"/>
</dbReference>
<evidence type="ECO:0000259" key="10">
    <source>
        <dbReference type="Pfam" id="PF00082"/>
    </source>
</evidence>
<gene>
    <name evidence="12" type="ORF">COEREDRAFT_41017</name>
</gene>
<name>A0A2G5BF07_COERN</name>
<keyword evidence="5" id="KW-0732">Signal</keyword>
<dbReference type="PROSITE" id="PS00136">
    <property type="entry name" value="SUBTILASE_ASP"/>
    <property type="match status" value="1"/>
</dbReference>
<keyword evidence="3" id="KW-0964">Secreted</keyword>
<dbReference type="GO" id="GO:0005615">
    <property type="term" value="C:extracellular space"/>
    <property type="evidence" value="ECO:0007669"/>
    <property type="project" value="TreeGrafter"/>
</dbReference>
<dbReference type="Pfam" id="PF02225">
    <property type="entry name" value="PA"/>
    <property type="match status" value="1"/>
</dbReference>